<dbReference type="RefSeq" id="XP_044951668.1">
    <property type="nucleotide sequence ID" value="XM_045095733.1"/>
</dbReference>
<name>F2D3B8_HORVV</name>
<sequence>MVELSCPSGSYPRMPFFVTPLARIPTPRCPGRPHRPSHGGHLDLLEGRFIHGAAESYLARHAPPPSVTKYTATAWSFQHTASTYLSSAKLPLCVVGYHSRQCGYFPPRCDSSERPLVRSSALGSLYLEKFR</sequence>
<organism evidence="1">
    <name type="scientific">Hordeum vulgare subsp. vulgare</name>
    <name type="common">Domesticated barley</name>
    <dbReference type="NCBI Taxonomy" id="112509"/>
    <lineage>
        <taxon>Eukaryota</taxon>
        <taxon>Viridiplantae</taxon>
        <taxon>Streptophyta</taxon>
        <taxon>Embryophyta</taxon>
        <taxon>Tracheophyta</taxon>
        <taxon>Spermatophyta</taxon>
        <taxon>Magnoliopsida</taxon>
        <taxon>Liliopsida</taxon>
        <taxon>Poales</taxon>
        <taxon>Poaceae</taxon>
        <taxon>BOP clade</taxon>
        <taxon>Pooideae</taxon>
        <taxon>Triticodae</taxon>
        <taxon>Triticeae</taxon>
        <taxon>Hordeinae</taxon>
        <taxon>Hordeum</taxon>
    </lineage>
</organism>
<dbReference type="GeneID" id="123401878"/>
<dbReference type="InParanoid" id="F2D3B8"/>
<reference evidence="1" key="1">
    <citation type="journal article" date="2011" name="Plant Physiol.">
        <title>Comprehensive sequence analysis of 24,783 barley full-length cDNAs derived from 12 clone libraries.</title>
        <authorList>
            <person name="Matsumoto T."/>
            <person name="Tanaka T."/>
            <person name="Sakai H."/>
            <person name="Amano N."/>
            <person name="Kanamori H."/>
            <person name="Kurita K."/>
            <person name="Kikuta A."/>
            <person name="Kamiya K."/>
            <person name="Yamamoto M."/>
            <person name="Ikawa H."/>
            <person name="Fujii N."/>
            <person name="Hori K."/>
            <person name="Itoh T."/>
            <person name="Sato K."/>
        </authorList>
    </citation>
    <scope>NUCLEOTIDE SEQUENCE</scope>
    <source>
        <tissue evidence="1">Shoot</tissue>
    </source>
</reference>
<accession>F2D3B8</accession>
<proteinExistence type="evidence at transcript level"/>
<dbReference type="KEGG" id="hvg:123401878"/>
<dbReference type="EMBL" id="AK358375">
    <property type="protein sequence ID" value="BAJ89589.1"/>
    <property type="molecule type" value="mRNA"/>
</dbReference>
<dbReference type="AlphaFoldDB" id="F2D3B8"/>
<dbReference type="OMA" id="GHSCHST"/>
<evidence type="ECO:0000313" key="1">
    <source>
        <dbReference type="EMBL" id="BAJ89589.1"/>
    </source>
</evidence>
<protein>
    <submittedName>
        <fullName evidence="1">Predicted protein</fullName>
    </submittedName>
</protein>